<feature type="domain" description="Ig-like" evidence="2">
    <location>
        <begin position="58"/>
        <end position="96"/>
    </location>
</feature>
<dbReference type="EMBL" id="JAHHUM010002036">
    <property type="protein sequence ID" value="KAK5607033.1"/>
    <property type="molecule type" value="Genomic_DNA"/>
</dbReference>
<dbReference type="PROSITE" id="PS50835">
    <property type="entry name" value="IG_LIKE"/>
    <property type="match status" value="1"/>
</dbReference>
<accession>A0AAV9RC80</accession>
<dbReference type="InterPro" id="IPR003597">
    <property type="entry name" value="Ig_C1-set"/>
</dbReference>
<organism evidence="3 4">
    <name type="scientific">Crenichthys baileyi</name>
    <name type="common">White River springfish</name>
    <dbReference type="NCBI Taxonomy" id="28760"/>
    <lineage>
        <taxon>Eukaryota</taxon>
        <taxon>Metazoa</taxon>
        <taxon>Chordata</taxon>
        <taxon>Craniata</taxon>
        <taxon>Vertebrata</taxon>
        <taxon>Euteleostomi</taxon>
        <taxon>Actinopterygii</taxon>
        <taxon>Neopterygii</taxon>
        <taxon>Teleostei</taxon>
        <taxon>Neoteleostei</taxon>
        <taxon>Acanthomorphata</taxon>
        <taxon>Ovalentaria</taxon>
        <taxon>Atherinomorphae</taxon>
        <taxon>Cyprinodontiformes</taxon>
        <taxon>Goodeidae</taxon>
        <taxon>Crenichthys</taxon>
    </lineage>
</organism>
<evidence type="ECO:0000256" key="1">
    <source>
        <dbReference type="SAM" id="Phobius"/>
    </source>
</evidence>
<sequence>MVLLHHLDRFTSADPFNSRLGFGAVFLTVWRSDGRTYGHPLFGSGTKLYVTDEQVVKPVVSVYPAASRAHLEGKSSLLCLASDMFPPLVQISWKRQKKDGDLGDLPPAEGEQLELRESGRTGLHLTEVHPWILVSPFRVKLLCLLYTVLIVKSLVYCCGLSLLMMLRTKGPSTI</sequence>
<keyword evidence="1" id="KW-0472">Membrane</keyword>
<proteinExistence type="predicted"/>
<comment type="caution">
    <text evidence="3">The sequence shown here is derived from an EMBL/GenBank/DDBJ whole genome shotgun (WGS) entry which is preliminary data.</text>
</comment>
<dbReference type="Pfam" id="PF07654">
    <property type="entry name" value="C1-set"/>
    <property type="match status" value="1"/>
</dbReference>
<dbReference type="Proteomes" id="UP001311232">
    <property type="component" value="Unassembled WGS sequence"/>
</dbReference>
<feature type="transmembrane region" description="Helical" evidence="1">
    <location>
        <begin position="144"/>
        <end position="166"/>
    </location>
</feature>
<keyword evidence="1" id="KW-0812">Transmembrane</keyword>
<evidence type="ECO:0000313" key="4">
    <source>
        <dbReference type="Proteomes" id="UP001311232"/>
    </source>
</evidence>
<dbReference type="InterPro" id="IPR013783">
    <property type="entry name" value="Ig-like_fold"/>
</dbReference>
<dbReference type="SUPFAM" id="SSF48726">
    <property type="entry name" value="Immunoglobulin"/>
    <property type="match status" value="1"/>
</dbReference>
<name>A0AAV9RC80_9TELE</name>
<reference evidence="3 4" key="1">
    <citation type="submission" date="2021-06" db="EMBL/GenBank/DDBJ databases">
        <authorList>
            <person name="Palmer J.M."/>
        </authorList>
    </citation>
    <scope>NUCLEOTIDE SEQUENCE [LARGE SCALE GENOMIC DNA]</scope>
    <source>
        <strain evidence="3 4">MEX-2019</strain>
        <tissue evidence="3">Muscle</tissue>
    </source>
</reference>
<dbReference type="Gene3D" id="2.60.40.10">
    <property type="entry name" value="Immunoglobulins"/>
    <property type="match status" value="1"/>
</dbReference>
<protein>
    <recommendedName>
        <fullName evidence="2">Ig-like domain-containing protein</fullName>
    </recommendedName>
</protein>
<keyword evidence="4" id="KW-1185">Reference proteome</keyword>
<evidence type="ECO:0000313" key="3">
    <source>
        <dbReference type="EMBL" id="KAK5607033.1"/>
    </source>
</evidence>
<dbReference type="InterPro" id="IPR007110">
    <property type="entry name" value="Ig-like_dom"/>
</dbReference>
<gene>
    <name evidence="3" type="ORF">CRENBAI_009628</name>
</gene>
<evidence type="ECO:0000259" key="2">
    <source>
        <dbReference type="PROSITE" id="PS50835"/>
    </source>
</evidence>
<keyword evidence="1" id="KW-1133">Transmembrane helix</keyword>
<dbReference type="InterPro" id="IPR036179">
    <property type="entry name" value="Ig-like_dom_sf"/>
</dbReference>
<dbReference type="AlphaFoldDB" id="A0AAV9RC80"/>